<evidence type="ECO:0000256" key="5">
    <source>
        <dbReference type="ARBA" id="ARBA00022777"/>
    </source>
</evidence>
<dbReference type="SUPFAM" id="SSF111331">
    <property type="entry name" value="NAD kinase/diacylglycerol kinase-like"/>
    <property type="match status" value="1"/>
</dbReference>
<evidence type="ECO:0000256" key="6">
    <source>
        <dbReference type="ARBA" id="ARBA00022840"/>
    </source>
</evidence>
<dbReference type="Gene3D" id="3.40.50.10330">
    <property type="entry name" value="Probable inorganic polyphosphate/atp-NAD kinase, domain 1"/>
    <property type="match status" value="1"/>
</dbReference>
<keyword evidence="7" id="KW-0443">Lipid metabolism</keyword>
<protein>
    <submittedName>
        <fullName evidence="10">Diacylglycerol kinase family enzyme</fullName>
    </submittedName>
</protein>
<evidence type="ECO:0000313" key="11">
    <source>
        <dbReference type="Proteomes" id="UP000317893"/>
    </source>
</evidence>
<keyword evidence="8" id="KW-1208">Phospholipid metabolism</keyword>
<proteinExistence type="inferred from homology"/>
<keyword evidence="3" id="KW-0808">Transferase</keyword>
<feature type="domain" description="DAGKc" evidence="9">
    <location>
        <begin position="13"/>
        <end position="144"/>
    </location>
</feature>
<evidence type="ECO:0000256" key="7">
    <source>
        <dbReference type="ARBA" id="ARBA00023209"/>
    </source>
</evidence>
<evidence type="ECO:0000256" key="8">
    <source>
        <dbReference type="ARBA" id="ARBA00023264"/>
    </source>
</evidence>
<keyword evidence="7" id="KW-0594">Phospholipid biosynthesis</keyword>
<dbReference type="OrthoDB" id="3171056at2"/>
<evidence type="ECO:0000256" key="2">
    <source>
        <dbReference type="ARBA" id="ARBA00005983"/>
    </source>
</evidence>
<dbReference type="InterPro" id="IPR050187">
    <property type="entry name" value="Lipid_Phosphate_FormReg"/>
</dbReference>
<reference evidence="10 11" key="1">
    <citation type="submission" date="2019-06" db="EMBL/GenBank/DDBJ databases">
        <title>Sequencing the genomes of 1000 actinobacteria strains.</title>
        <authorList>
            <person name="Klenk H.-P."/>
        </authorList>
    </citation>
    <scope>NUCLEOTIDE SEQUENCE [LARGE SCALE GENOMIC DNA]</scope>
    <source>
        <strain evidence="10 11">DSM 18607</strain>
    </source>
</reference>
<dbReference type="PANTHER" id="PTHR12358">
    <property type="entry name" value="SPHINGOSINE KINASE"/>
    <property type="match status" value="1"/>
</dbReference>
<evidence type="ECO:0000256" key="4">
    <source>
        <dbReference type="ARBA" id="ARBA00022741"/>
    </source>
</evidence>
<dbReference type="PROSITE" id="PS50146">
    <property type="entry name" value="DAGK"/>
    <property type="match status" value="1"/>
</dbReference>
<dbReference type="RefSeq" id="WP_141846690.1">
    <property type="nucleotide sequence ID" value="NZ_BAAAPR010000006.1"/>
</dbReference>
<keyword evidence="4" id="KW-0547">Nucleotide-binding</keyword>
<dbReference type="InterPro" id="IPR001206">
    <property type="entry name" value="Diacylglycerol_kinase_cat_dom"/>
</dbReference>
<evidence type="ECO:0000313" key="10">
    <source>
        <dbReference type="EMBL" id="TQJ07567.1"/>
    </source>
</evidence>
<keyword evidence="11" id="KW-1185">Reference proteome</keyword>
<comment type="similarity">
    <text evidence="2">Belongs to the diacylglycerol/lipid kinase family.</text>
</comment>
<dbReference type="Pfam" id="PF19279">
    <property type="entry name" value="YegS_C"/>
    <property type="match status" value="1"/>
</dbReference>
<dbReference type="InterPro" id="IPR016064">
    <property type="entry name" value="NAD/diacylglycerol_kinase_sf"/>
</dbReference>
<keyword evidence="7" id="KW-0444">Lipid biosynthesis</keyword>
<evidence type="ECO:0000256" key="3">
    <source>
        <dbReference type="ARBA" id="ARBA00022679"/>
    </source>
</evidence>
<comment type="caution">
    <text evidence="10">The sequence shown here is derived from an EMBL/GenBank/DDBJ whole genome shotgun (WGS) entry which is preliminary data.</text>
</comment>
<comment type="cofactor">
    <cofactor evidence="1">
        <name>Mg(2+)</name>
        <dbReference type="ChEBI" id="CHEBI:18420"/>
    </cofactor>
</comment>
<name>A0A542DWV4_9MICO</name>
<evidence type="ECO:0000256" key="1">
    <source>
        <dbReference type="ARBA" id="ARBA00001946"/>
    </source>
</evidence>
<dbReference type="GO" id="GO:0008654">
    <property type="term" value="P:phospholipid biosynthetic process"/>
    <property type="evidence" value="ECO:0007669"/>
    <property type="project" value="UniProtKB-KW"/>
</dbReference>
<dbReference type="AlphaFoldDB" id="A0A542DWV4"/>
<sequence>MSTPPGTGDSGAATRRRVAVVVNPTKFDDLDKVRDELQQVCHDEGWEDPWLIETSAEDPGVGQAKEAVDAGVDLVCPLGGDGTVRAVATSLVGTDTPIGLLPGGTGNLLARNLGLPIDSVTDALRVALSGTARRVDVGLVRLLPESPSPDALLGDEDAADDDPRREDEEIFLVMCGIGVDAEVMAGTSEKVKGVLGWPAYVLSGLTRMWRRGFKVRVSGGLPQPRVQRAKTVLIGNCGKLQGGIEVLPDARLDDGRLDGAILAPRGPLSWAALGADVVTHHRRGHKRFLPLAGRSITVVTQERIEAQVDGDPMGQRYGLATRVLPAALLVRVPLEDVSPTR</sequence>
<dbReference type="Pfam" id="PF00781">
    <property type="entry name" value="DAGK_cat"/>
    <property type="match status" value="1"/>
</dbReference>
<dbReference type="Gene3D" id="2.60.200.40">
    <property type="match status" value="1"/>
</dbReference>
<dbReference type="GO" id="GO:0005524">
    <property type="term" value="F:ATP binding"/>
    <property type="evidence" value="ECO:0007669"/>
    <property type="project" value="UniProtKB-KW"/>
</dbReference>
<accession>A0A542DWV4</accession>
<dbReference type="Proteomes" id="UP000317893">
    <property type="component" value="Unassembled WGS sequence"/>
</dbReference>
<dbReference type="InterPro" id="IPR017438">
    <property type="entry name" value="ATP-NAD_kinase_N"/>
</dbReference>
<gene>
    <name evidence="10" type="ORF">FB458_0632</name>
</gene>
<organism evidence="10 11">
    <name type="scientific">Lapillicoccus jejuensis</name>
    <dbReference type="NCBI Taxonomy" id="402171"/>
    <lineage>
        <taxon>Bacteria</taxon>
        <taxon>Bacillati</taxon>
        <taxon>Actinomycetota</taxon>
        <taxon>Actinomycetes</taxon>
        <taxon>Micrococcales</taxon>
        <taxon>Intrasporangiaceae</taxon>
        <taxon>Lapillicoccus</taxon>
    </lineage>
</organism>
<keyword evidence="5 10" id="KW-0418">Kinase</keyword>
<dbReference type="EMBL" id="VFMN01000001">
    <property type="protein sequence ID" value="TQJ07567.1"/>
    <property type="molecule type" value="Genomic_DNA"/>
</dbReference>
<dbReference type="GO" id="GO:0016301">
    <property type="term" value="F:kinase activity"/>
    <property type="evidence" value="ECO:0007669"/>
    <property type="project" value="UniProtKB-KW"/>
</dbReference>
<dbReference type="SMART" id="SM00046">
    <property type="entry name" value="DAGKc"/>
    <property type="match status" value="1"/>
</dbReference>
<dbReference type="InterPro" id="IPR045540">
    <property type="entry name" value="YegS/DAGK_C"/>
</dbReference>
<evidence type="ECO:0000259" key="9">
    <source>
        <dbReference type="PROSITE" id="PS50146"/>
    </source>
</evidence>
<dbReference type="PANTHER" id="PTHR12358:SF54">
    <property type="entry name" value="SPHINGOSINE KINASE RELATED PROTEIN"/>
    <property type="match status" value="1"/>
</dbReference>
<keyword evidence="6" id="KW-0067">ATP-binding</keyword>